<name>A0A2V1DQ31_9PLEO</name>
<feature type="compositionally biased region" description="Low complexity" evidence="1">
    <location>
        <begin position="115"/>
        <end position="134"/>
    </location>
</feature>
<evidence type="ECO:0000256" key="2">
    <source>
        <dbReference type="SAM" id="Phobius"/>
    </source>
</evidence>
<evidence type="ECO:0000313" key="4">
    <source>
        <dbReference type="Proteomes" id="UP000244855"/>
    </source>
</evidence>
<protein>
    <submittedName>
        <fullName evidence="3">Uncharacterized protein</fullName>
    </submittedName>
</protein>
<reference evidence="3 4" key="1">
    <citation type="journal article" date="2018" name="Sci. Rep.">
        <title>Comparative genomics provides insights into the lifestyle and reveals functional heterogeneity of dark septate endophytic fungi.</title>
        <authorList>
            <person name="Knapp D.G."/>
            <person name="Nemeth J.B."/>
            <person name="Barry K."/>
            <person name="Hainaut M."/>
            <person name="Henrissat B."/>
            <person name="Johnson J."/>
            <person name="Kuo A."/>
            <person name="Lim J.H.P."/>
            <person name="Lipzen A."/>
            <person name="Nolan M."/>
            <person name="Ohm R.A."/>
            <person name="Tamas L."/>
            <person name="Grigoriev I.V."/>
            <person name="Spatafora J.W."/>
            <person name="Nagy L.G."/>
            <person name="Kovacs G.M."/>
        </authorList>
    </citation>
    <scope>NUCLEOTIDE SEQUENCE [LARGE SCALE GENOMIC DNA]</scope>
    <source>
        <strain evidence="3 4">DSE2036</strain>
    </source>
</reference>
<keyword evidence="2" id="KW-0812">Transmembrane</keyword>
<feature type="transmembrane region" description="Helical" evidence="2">
    <location>
        <begin position="153"/>
        <end position="174"/>
    </location>
</feature>
<keyword evidence="4" id="KW-1185">Reference proteome</keyword>
<dbReference type="OrthoDB" id="3563303at2759"/>
<keyword evidence="2" id="KW-0472">Membrane</keyword>
<gene>
    <name evidence="3" type="ORF">DM02DRAFT_656398</name>
</gene>
<evidence type="ECO:0000313" key="3">
    <source>
        <dbReference type="EMBL" id="PVH99453.1"/>
    </source>
</evidence>
<organism evidence="3 4">
    <name type="scientific">Periconia macrospinosa</name>
    <dbReference type="NCBI Taxonomy" id="97972"/>
    <lineage>
        <taxon>Eukaryota</taxon>
        <taxon>Fungi</taxon>
        <taxon>Dikarya</taxon>
        <taxon>Ascomycota</taxon>
        <taxon>Pezizomycotina</taxon>
        <taxon>Dothideomycetes</taxon>
        <taxon>Pleosporomycetidae</taxon>
        <taxon>Pleosporales</taxon>
        <taxon>Massarineae</taxon>
        <taxon>Periconiaceae</taxon>
        <taxon>Periconia</taxon>
    </lineage>
</organism>
<sequence length="187" mass="19494">MDWTIKVLGVAAALVFGIWAPISYQASEVSNKDTDGKFSSITSQLSAWQTSAASAQASAAEEMSSMSKKMDFVATLSVYDFCQGKSSIPACVSVTKALDVNALVSSIVPSITSSVISPGGSAASSSTSRPTSSSLPPVESSPKGGPVKLKMPAILGIVFGIVVIMGLAIGFMAWRRNEARRKVRNQV</sequence>
<feature type="region of interest" description="Disordered" evidence="1">
    <location>
        <begin position="115"/>
        <end position="144"/>
    </location>
</feature>
<evidence type="ECO:0000256" key="1">
    <source>
        <dbReference type="SAM" id="MobiDB-lite"/>
    </source>
</evidence>
<proteinExistence type="predicted"/>
<dbReference type="Proteomes" id="UP000244855">
    <property type="component" value="Unassembled WGS sequence"/>
</dbReference>
<accession>A0A2V1DQ31</accession>
<keyword evidence="2" id="KW-1133">Transmembrane helix</keyword>
<dbReference type="EMBL" id="KZ805392">
    <property type="protein sequence ID" value="PVH99453.1"/>
    <property type="molecule type" value="Genomic_DNA"/>
</dbReference>
<dbReference type="AlphaFoldDB" id="A0A2V1DQ31"/>